<gene>
    <name evidence="4" type="ORF">Ga0061079_10643</name>
</gene>
<evidence type="ECO:0000256" key="1">
    <source>
        <dbReference type="ARBA" id="ARBA00023027"/>
    </source>
</evidence>
<dbReference type="PANTHER" id="PTHR43574">
    <property type="entry name" value="EPIMERASE-RELATED"/>
    <property type="match status" value="1"/>
</dbReference>
<dbReference type="RefSeq" id="WP_055425483.1">
    <property type="nucleotide sequence ID" value="NZ_FCOR01000006.1"/>
</dbReference>
<dbReference type="Gene3D" id="3.40.50.720">
    <property type="entry name" value="NAD(P)-binding Rossmann-like Domain"/>
    <property type="match status" value="1"/>
</dbReference>
<evidence type="ECO:0000259" key="3">
    <source>
        <dbReference type="Pfam" id="PF01370"/>
    </source>
</evidence>
<name>A0A0X3AQW9_9FLAO</name>
<dbReference type="OrthoDB" id="9801785at2"/>
<protein>
    <submittedName>
        <fullName evidence="4">UDP-glucuronate 4-epimerase</fullName>
    </submittedName>
</protein>
<dbReference type="SUPFAM" id="SSF51735">
    <property type="entry name" value="NAD(P)-binding Rossmann-fold domains"/>
    <property type="match status" value="1"/>
</dbReference>
<keyword evidence="5" id="KW-1185">Reference proteome</keyword>
<evidence type="ECO:0000256" key="2">
    <source>
        <dbReference type="SAM" id="MobiDB-lite"/>
    </source>
</evidence>
<dbReference type="Pfam" id="PF01370">
    <property type="entry name" value="Epimerase"/>
    <property type="match status" value="1"/>
</dbReference>
<dbReference type="AlphaFoldDB" id="A0A0X3AQW9"/>
<organism evidence="4 5">
    <name type="scientific">Apibacter mensalis</name>
    <dbReference type="NCBI Taxonomy" id="1586267"/>
    <lineage>
        <taxon>Bacteria</taxon>
        <taxon>Pseudomonadati</taxon>
        <taxon>Bacteroidota</taxon>
        <taxon>Flavobacteriia</taxon>
        <taxon>Flavobacteriales</taxon>
        <taxon>Weeksellaceae</taxon>
        <taxon>Apibacter</taxon>
    </lineage>
</organism>
<dbReference type="EMBL" id="FCOR01000006">
    <property type="protein sequence ID" value="CVK16278.1"/>
    <property type="molecule type" value="Genomic_DNA"/>
</dbReference>
<reference evidence="4 5" key="1">
    <citation type="submission" date="2016-01" db="EMBL/GenBank/DDBJ databases">
        <authorList>
            <person name="McClelland M."/>
            <person name="Jain A."/>
            <person name="Saraogi P."/>
            <person name="Mendelson R."/>
            <person name="Westerman R."/>
            <person name="SanMiguel P."/>
            <person name="Csonka L."/>
        </authorList>
    </citation>
    <scope>NUCLEOTIDE SEQUENCE [LARGE SCALE GENOMIC DNA]</scope>
    <source>
        <strain evidence="4 5">R-53146</strain>
    </source>
</reference>
<proteinExistence type="predicted"/>
<feature type="compositionally biased region" description="Low complexity" evidence="2">
    <location>
        <begin position="249"/>
        <end position="264"/>
    </location>
</feature>
<feature type="domain" description="NAD-dependent epimerase/dehydratase" evidence="3">
    <location>
        <begin position="3"/>
        <end position="255"/>
    </location>
</feature>
<keyword evidence="1" id="KW-0520">NAD</keyword>
<dbReference type="PRINTS" id="PR01713">
    <property type="entry name" value="NUCEPIMERASE"/>
</dbReference>
<sequence length="350" mass="39807">MKILVTGIAGFIGYHLVNSLIKRDDEIIGLDIINDYYDVTIKYGRLKNCGFAISGIEYNKLIKSSKYPNLSFIKLNLEDKKNIENLFKQENFDQVINLAAQAGVRYSLVNPQAYIDSNITGFLTILECCRHYSIKHLTYASSSSVYGLNEKQPFSTKDNVDHPVSLYASSKKCNELMAHTYSHLFGIPTTGLRFFTVYGPWGRPDMALFIFTKAILENKPIDVYNYGKMQRDFTYISDIVQGIIKVNDNPPEGNQNWNPNNPEPSSSTAPYKIYNIGNSKPVELMSFVKTIEEELGKKAIINLLPIQPGDVPSTYADVTDLIENFNYKPQVSVKEGIKNFIDWYRNFYSI</sequence>
<feature type="region of interest" description="Disordered" evidence="2">
    <location>
        <begin position="248"/>
        <end position="269"/>
    </location>
</feature>
<dbReference type="Proteomes" id="UP000182761">
    <property type="component" value="Unassembled WGS sequence"/>
</dbReference>
<dbReference type="STRING" id="1586267.GCA_001418685_01128"/>
<dbReference type="CDD" id="cd05253">
    <property type="entry name" value="UDP_GE_SDE_e"/>
    <property type="match status" value="1"/>
</dbReference>
<dbReference type="InterPro" id="IPR036291">
    <property type="entry name" value="NAD(P)-bd_dom_sf"/>
</dbReference>
<dbReference type="InterPro" id="IPR001509">
    <property type="entry name" value="Epimerase_deHydtase"/>
</dbReference>
<accession>A0A0X3AQW9</accession>
<evidence type="ECO:0000313" key="4">
    <source>
        <dbReference type="EMBL" id="CVK16278.1"/>
    </source>
</evidence>
<evidence type="ECO:0000313" key="5">
    <source>
        <dbReference type="Proteomes" id="UP000182761"/>
    </source>
</evidence>